<reference evidence="3" key="1">
    <citation type="journal article" date="2019" name="Int. J. Syst. Evol. Microbiol.">
        <title>The Global Catalogue of Microorganisms (GCM) 10K type strain sequencing project: providing services to taxonomists for standard genome sequencing and annotation.</title>
        <authorList>
            <consortium name="The Broad Institute Genomics Platform"/>
            <consortium name="The Broad Institute Genome Sequencing Center for Infectious Disease"/>
            <person name="Wu L."/>
            <person name="Ma J."/>
        </authorList>
    </citation>
    <scope>NUCLEOTIDE SEQUENCE [LARGE SCALE GENOMIC DNA]</scope>
    <source>
        <strain evidence="3">JCM 16242</strain>
    </source>
</reference>
<organism evidence="2 3">
    <name type="scientific">Rhodanobacter caeni</name>
    <dbReference type="NCBI Taxonomy" id="657654"/>
    <lineage>
        <taxon>Bacteria</taxon>
        <taxon>Pseudomonadati</taxon>
        <taxon>Pseudomonadota</taxon>
        <taxon>Gammaproteobacteria</taxon>
        <taxon>Lysobacterales</taxon>
        <taxon>Rhodanobacteraceae</taxon>
        <taxon>Rhodanobacter</taxon>
    </lineage>
</organism>
<name>A0ABP3E273_9GAMM</name>
<dbReference type="Gene3D" id="3.10.129.10">
    <property type="entry name" value="Hotdog Thioesterase"/>
    <property type="match status" value="1"/>
</dbReference>
<evidence type="ECO:0000313" key="2">
    <source>
        <dbReference type="EMBL" id="GAA0247487.1"/>
    </source>
</evidence>
<dbReference type="InterPro" id="IPR054545">
    <property type="entry name" value="ApeI-like"/>
</dbReference>
<keyword evidence="3" id="KW-1185">Reference proteome</keyword>
<gene>
    <name evidence="2" type="ORF">GCM10009126_11260</name>
</gene>
<sequence length="97" mass="10650">MTTFEQPLHIDAAHPALPGHFPGQPLVPGVVMLEQVALALRAWRDQRLARVVEAKFLAPLRPDETAVVRLAAAEARVRFEIRRDDAVLARGIVEGAP</sequence>
<evidence type="ECO:0000313" key="3">
    <source>
        <dbReference type="Proteomes" id="UP001500657"/>
    </source>
</evidence>
<dbReference type="Proteomes" id="UP001500657">
    <property type="component" value="Unassembled WGS sequence"/>
</dbReference>
<dbReference type="SUPFAM" id="SSF54637">
    <property type="entry name" value="Thioesterase/thiol ester dehydrase-isomerase"/>
    <property type="match status" value="1"/>
</dbReference>
<proteinExistence type="predicted"/>
<dbReference type="EMBL" id="BAAAFO010000002">
    <property type="protein sequence ID" value="GAA0247487.1"/>
    <property type="molecule type" value="Genomic_DNA"/>
</dbReference>
<protein>
    <recommendedName>
        <fullName evidence="1">ApeI dehydratase-like domain-containing protein</fullName>
    </recommendedName>
</protein>
<comment type="caution">
    <text evidence="2">The sequence shown here is derived from an EMBL/GenBank/DDBJ whole genome shotgun (WGS) entry which is preliminary data.</text>
</comment>
<evidence type="ECO:0000259" key="1">
    <source>
        <dbReference type="Pfam" id="PF22818"/>
    </source>
</evidence>
<dbReference type="InterPro" id="IPR029069">
    <property type="entry name" value="HotDog_dom_sf"/>
</dbReference>
<dbReference type="Pfam" id="PF22818">
    <property type="entry name" value="ApeI-like"/>
    <property type="match status" value="1"/>
</dbReference>
<feature type="domain" description="ApeI dehydratase-like" evidence="1">
    <location>
        <begin position="7"/>
        <end position="89"/>
    </location>
</feature>
<dbReference type="RefSeq" id="WP_343881076.1">
    <property type="nucleotide sequence ID" value="NZ_BAAAFO010000002.1"/>
</dbReference>
<accession>A0ABP3E273</accession>